<dbReference type="PANTHER" id="PTHR43184">
    <property type="entry name" value="MAJOR FACILITATOR SUPERFAMILY TRANSPORTER 16, ISOFORM B"/>
    <property type="match status" value="1"/>
</dbReference>
<dbReference type="Pfam" id="PF07690">
    <property type="entry name" value="MFS_1"/>
    <property type="match status" value="1"/>
</dbReference>
<keyword evidence="3" id="KW-0479">Metal-binding</keyword>
<dbReference type="SUPFAM" id="SSF51182">
    <property type="entry name" value="RmlC-like cupins"/>
    <property type="match status" value="1"/>
</dbReference>
<feature type="region of interest" description="Disordered" evidence="8">
    <location>
        <begin position="1"/>
        <end position="21"/>
    </location>
</feature>
<evidence type="ECO:0000256" key="6">
    <source>
        <dbReference type="ARBA" id="ARBA00023004"/>
    </source>
</evidence>
<feature type="transmembrane region" description="Helical" evidence="9">
    <location>
        <begin position="652"/>
        <end position="673"/>
    </location>
</feature>
<dbReference type="Pfam" id="PF07847">
    <property type="entry name" value="PCO_ADO"/>
    <property type="match status" value="1"/>
</dbReference>
<evidence type="ECO:0000256" key="5">
    <source>
        <dbReference type="ARBA" id="ARBA00023002"/>
    </source>
</evidence>
<evidence type="ECO:0000259" key="10">
    <source>
        <dbReference type="PROSITE" id="PS50850"/>
    </source>
</evidence>
<dbReference type="InterPro" id="IPR011701">
    <property type="entry name" value="MFS"/>
</dbReference>
<feature type="region of interest" description="Disordered" evidence="8">
    <location>
        <begin position="443"/>
        <end position="466"/>
    </location>
</feature>
<dbReference type="InterPro" id="IPR020846">
    <property type="entry name" value="MFS_dom"/>
</dbReference>
<proteinExistence type="predicted"/>
<feature type="transmembrane region" description="Helical" evidence="9">
    <location>
        <begin position="353"/>
        <end position="377"/>
    </location>
</feature>
<comment type="caution">
    <text evidence="11">The sequence shown here is derived from an EMBL/GenBank/DDBJ whole genome shotgun (WGS) entry which is preliminary data.</text>
</comment>
<evidence type="ECO:0000256" key="1">
    <source>
        <dbReference type="ARBA" id="ARBA00004141"/>
    </source>
</evidence>
<organism evidence="11 12">
    <name type="scientific">Steinernema hermaphroditum</name>
    <dbReference type="NCBI Taxonomy" id="289476"/>
    <lineage>
        <taxon>Eukaryota</taxon>
        <taxon>Metazoa</taxon>
        <taxon>Ecdysozoa</taxon>
        <taxon>Nematoda</taxon>
        <taxon>Chromadorea</taxon>
        <taxon>Rhabditida</taxon>
        <taxon>Tylenchina</taxon>
        <taxon>Panagrolaimomorpha</taxon>
        <taxon>Strongyloidoidea</taxon>
        <taxon>Steinernematidae</taxon>
        <taxon>Steinernema</taxon>
    </lineage>
</organism>
<feature type="transmembrane region" description="Helical" evidence="9">
    <location>
        <begin position="581"/>
        <end position="605"/>
    </location>
</feature>
<feature type="transmembrane region" description="Helical" evidence="9">
    <location>
        <begin position="419"/>
        <end position="439"/>
    </location>
</feature>
<feature type="transmembrane region" description="Helical" evidence="9">
    <location>
        <begin position="231"/>
        <end position="247"/>
    </location>
</feature>
<dbReference type="InterPro" id="IPR011051">
    <property type="entry name" value="RmlC_Cupin_sf"/>
</dbReference>
<keyword evidence="7 9" id="KW-0472">Membrane</keyword>
<dbReference type="AlphaFoldDB" id="A0AA39HV02"/>
<dbReference type="InterPro" id="IPR014710">
    <property type="entry name" value="RmlC-like_jellyroll"/>
</dbReference>
<gene>
    <name evidence="11" type="ORF">QR680_005888</name>
</gene>
<dbReference type="Proteomes" id="UP001175271">
    <property type="component" value="Unassembled WGS sequence"/>
</dbReference>
<evidence type="ECO:0000313" key="11">
    <source>
        <dbReference type="EMBL" id="KAK0411869.1"/>
    </source>
</evidence>
<feature type="compositionally biased region" description="Acidic residues" evidence="8">
    <location>
        <begin position="453"/>
        <end position="466"/>
    </location>
</feature>
<feature type="transmembrane region" description="Helical" evidence="9">
    <location>
        <begin position="389"/>
        <end position="413"/>
    </location>
</feature>
<evidence type="ECO:0000256" key="7">
    <source>
        <dbReference type="ARBA" id="ARBA00023136"/>
    </source>
</evidence>
<feature type="transmembrane region" description="Helical" evidence="9">
    <location>
        <begin position="295"/>
        <end position="314"/>
    </location>
</feature>
<dbReference type="InterPro" id="IPR012864">
    <property type="entry name" value="PCO/ADO"/>
</dbReference>
<name>A0AA39HV02_9BILA</name>
<keyword evidence="2 9" id="KW-0812">Transmembrane</keyword>
<feature type="transmembrane region" description="Helical" evidence="9">
    <location>
        <begin position="552"/>
        <end position="569"/>
    </location>
</feature>
<feature type="domain" description="Major facilitator superfamily (MFS) profile" evidence="10">
    <location>
        <begin position="233"/>
        <end position="679"/>
    </location>
</feature>
<dbReference type="GO" id="GO:0016702">
    <property type="term" value="F:oxidoreductase activity, acting on single donors with incorporation of molecular oxygen, incorporation of two atoms of oxygen"/>
    <property type="evidence" value="ECO:0007669"/>
    <property type="project" value="InterPro"/>
</dbReference>
<dbReference type="PANTHER" id="PTHR43184:SF2">
    <property type="entry name" value="MAJOR FACILITATOR SUPERFAMILY (MFS) PROFILE DOMAIN-CONTAINING PROTEIN"/>
    <property type="match status" value="1"/>
</dbReference>
<dbReference type="SUPFAM" id="SSF103473">
    <property type="entry name" value="MFS general substrate transporter"/>
    <property type="match status" value="1"/>
</dbReference>
<evidence type="ECO:0000256" key="9">
    <source>
        <dbReference type="SAM" id="Phobius"/>
    </source>
</evidence>
<comment type="subcellular location">
    <subcellularLocation>
        <location evidence="1">Membrane</location>
        <topology evidence="1">Multi-pass membrane protein</topology>
    </subcellularLocation>
</comment>
<accession>A0AA39HV02</accession>
<dbReference type="GO" id="GO:0005789">
    <property type="term" value="C:endoplasmic reticulum membrane"/>
    <property type="evidence" value="ECO:0007669"/>
    <property type="project" value="TreeGrafter"/>
</dbReference>
<sequence length="703" mass="78291">MDCAAGPSHLTVPSISRSKEESPEMLRQFIRRCSELCPTHHISNDTQQKLIAELQKLDFSKIGFRLPKKGTMRVPMFSSDVFENDRIHCSIFGFRRMDDVLPLHDHPDMYGFIRVIRGQIQVDSYSWLNDESLEARAEAPVVLSDQNVAVVGPSRGNVHRITALTDDAAFFDLLVPGYIDRICEYYRVAEGPDSRGVCLLEPMHMNYNFMVAYPGNKGDCLMADRNGYRKAFVFALTFFSYGLYHASRKTLSGVKKSMMDEWTSNETHKFHFGDDVHDGNGTLEPFFPTDDANTFLGLLDSIFMGAYAAALFVWGCLGDRYNPRNVVTIGMVFSAITLTAFGAIPHFTHFYSVSYYILTYLLFGVFQACGWPSEVAIMANWFGKANRGFVMGFWSSCQPIGNIFGSLVISLTLRFGYQYTFVTNSLIVLLGGVVFFALIQPTPKDSSERSSEEGEVEENFSDDEDDVPLVHTSEPVGIWEALLLPNVLPYCLCNACLKFVNYAFFFWLPFYLAKNFGWDESEANRLSTWYDVGGIAGSIIGGIVSDRIGHRSPVIVTMLITSLFTLFIYSGLGDDKLVNSLVMVVLGFTISGPYNLIVGTISIDLGSQPELNGNQQAMSTVSGIIDGTGSAGSAIGQLVVPIVQNSRVGWSGVFYLFIVMNALSVFCLARRFFLDVTLMKRAWQQRHDRETEPLLSPAGPTGV</sequence>
<dbReference type="EMBL" id="JAUCMV010000003">
    <property type="protein sequence ID" value="KAK0411869.1"/>
    <property type="molecule type" value="Genomic_DNA"/>
</dbReference>
<evidence type="ECO:0000313" key="12">
    <source>
        <dbReference type="Proteomes" id="UP001175271"/>
    </source>
</evidence>
<protein>
    <recommendedName>
        <fullName evidence="10">Major facilitator superfamily (MFS) profile domain-containing protein</fullName>
    </recommendedName>
</protein>
<dbReference type="GO" id="GO:0046872">
    <property type="term" value="F:metal ion binding"/>
    <property type="evidence" value="ECO:0007669"/>
    <property type="project" value="UniProtKB-KW"/>
</dbReference>
<dbReference type="InterPro" id="IPR036259">
    <property type="entry name" value="MFS_trans_sf"/>
</dbReference>
<feature type="transmembrane region" description="Helical" evidence="9">
    <location>
        <begin position="326"/>
        <end position="347"/>
    </location>
</feature>
<keyword evidence="6" id="KW-0408">Iron</keyword>
<keyword evidence="4 9" id="KW-1133">Transmembrane helix</keyword>
<dbReference type="PROSITE" id="PS50850">
    <property type="entry name" value="MFS"/>
    <property type="match status" value="1"/>
</dbReference>
<dbReference type="Gene3D" id="1.20.1250.20">
    <property type="entry name" value="MFS general substrate transporter like domains"/>
    <property type="match status" value="2"/>
</dbReference>
<feature type="transmembrane region" description="Helical" evidence="9">
    <location>
        <begin position="487"/>
        <end position="508"/>
    </location>
</feature>
<dbReference type="Gene3D" id="2.60.120.10">
    <property type="entry name" value="Jelly Rolls"/>
    <property type="match status" value="1"/>
</dbReference>
<evidence type="ECO:0000256" key="8">
    <source>
        <dbReference type="SAM" id="MobiDB-lite"/>
    </source>
</evidence>
<evidence type="ECO:0000256" key="3">
    <source>
        <dbReference type="ARBA" id="ARBA00022723"/>
    </source>
</evidence>
<reference evidence="11" key="1">
    <citation type="submission" date="2023-06" db="EMBL/GenBank/DDBJ databases">
        <title>Genomic analysis of the entomopathogenic nematode Steinernema hermaphroditum.</title>
        <authorList>
            <person name="Schwarz E.M."/>
            <person name="Heppert J.K."/>
            <person name="Baniya A."/>
            <person name="Schwartz H.T."/>
            <person name="Tan C.-H."/>
            <person name="Antoshechkin I."/>
            <person name="Sternberg P.W."/>
            <person name="Goodrich-Blair H."/>
            <person name="Dillman A.R."/>
        </authorList>
    </citation>
    <scope>NUCLEOTIDE SEQUENCE</scope>
    <source>
        <strain evidence="11">PS9179</strain>
        <tissue evidence="11">Whole animal</tissue>
    </source>
</reference>
<evidence type="ECO:0000256" key="2">
    <source>
        <dbReference type="ARBA" id="ARBA00022692"/>
    </source>
</evidence>
<keyword evidence="5" id="KW-0560">Oxidoreductase</keyword>
<dbReference type="GO" id="GO:0022857">
    <property type="term" value="F:transmembrane transporter activity"/>
    <property type="evidence" value="ECO:0007669"/>
    <property type="project" value="InterPro"/>
</dbReference>
<evidence type="ECO:0000256" key="4">
    <source>
        <dbReference type="ARBA" id="ARBA00022989"/>
    </source>
</evidence>
<dbReference type="CDD" id="cd20289">
    <property type="entry name" value="cupin_ADO"/>
    <property type="match status" value="1"/>
</dbReference>
<keyword evidence="12" id="KW-1185">Reference proteome</keyword>